<reference evidence="1" key="1">
    <citation type="submission" date="2023-06" db="EMBL/GenBank/DDBJ databases">
        <authorList>
            <person name="Delattre M."/>
        </authorList>
    </citation>
    <scope>NUCLEOTIDE SEQUENCE</scope>
    <source>
        <strain evidence="1">AF72</strain>
    </source>
</reference>
<protein>
    <submittedName>
        <fullName evidence="1">Uncharacterized protein</fullName>
    </submittedName>
</protein>
<evidence type="ECO:0000313" key="2">
    <source>
        <dbReference type="Proteomes" id="UP001177023"/>
    </source>
</evidence>
<dbReference type="Proteomes" id="UP001177023">
    <property type="component" value="Unassembled WGS sequence"/>
</dbReference>
<proteinExistence type="predicted"/>
<organism evidence="1 2">
    <name type="scientific">Mesorhabditis spiculigera</name>
    <dbReference type="NCBI Taxonomy" id="96644"/>
    <lineage>
        <taxon>Eukaryota</taxon>
        <taxon>Metazoa</taxon>
        <taxon>Ecdysozoa</taxon>
        <taxon>Nematoda</taxon>
        <taxon>Chromadorea</taxon>
        <taxon>Rhabditida</taxon>
        <taxon>Rhabditina</taxon>
        <taxon>Rhabditomorpha</taxon>
        <taxon>Rhabditoidea</taxon>
        <taxon>Rhabditidae</taxon>
        <taxon>Mesorhabditinae</taxon>
        <taxon>Mesorhabditis</taxon>
    </lineage>
</organism>
<comment type="caution">
    <text evidence="1">The sequence shown here is derived from an EMBL/GenBank/DDBJ whole genome shotgun (WGS) entry which is preliminary data.</text>
</comment>
<gene>
    <name evidence="1" type="ORF">MSPICULIGERA_LOCUS4350</name>
</gene>
<sequence length="171" mass="18361">MTTKFALRYNTGLAEPSIEPTQIVLDGRLIWKAGAASPARYDASANNPPALTFHPDRLIFTTVSVADLCVVLGTNENCSVIVRIDPVNLTSLSALSALLHPGQSNIFTLVAPEDRARMRCTGRFTWNGSIGNPIRAVSSVVASSPSPIAHRYKPIRRPSINALPGNQPACQ</sequence>
<accession>A0AA36FXE0</accession>
<evidence type="ECO:0000313" key="1">
    <source>
        <dbReference type="EMBL" id="CAJ0565720.1"/>
    </source>
</evidence>
<dbReference type="EMBL" id="CATQJA010001092">
    <property type="protein sequence ID" value="CAJ0565720.1"/>
    <property type="molecule type" value="Genomic_DNA"/>
</dbReference>
<keyword evidence="2" id="KW-1185">Reference proteome</keyword>
<name>A0AA36FXE0_9BILA</name>
<feature type="non-terminal residue" evidence="1">
    <location>
        <position position="1"/>
    </location>
</feature>
<dbReference type="AlphaFoldDB" id="A0AA36FXE0"/>